<evidence type="ECO:0000313" key="2">
    <source>
        <dbReference type="EMBL" id="OAO13354.1"/>
    </source>
</evidence>
<keyword evidence="3" id="KW-1185">Reference proteome</keyword>
<dbReference type="Gene3D" id="6.10.280.150">
    <property type="match status" value="1"/>
</dbReference>
<evidence type="ECO:0000256" key="1">
    <source>
        <dbReference type="SAM" id="MobiDB-lite"/>
    </source>
</evidence>
<sequence length="183" mass="20114">MPAGLTRLAPISEEYQPPKAVQCRPQTVPPPIPKEALRPSLRESPKSESLNSISTADTGSMGSRSGTIRRTGTLGGNSRISERFGSDIMNDLHNENKGTLRVQTDGEAPAMPTQNTGRKNLFDEIRHFDLAKLKRVTPMEQAEKKDVSGSVEPTVAELMHNRLMVMQSDSSSDSDDSRFEFSD</sequence>
<protein>
    <submittedName>
        <fullName evidence="2">Uncharacterized protein</fullName>
    </submittedName>
</protein>
<accession>A0A196SBG9</accession>
<proteinExistence type="predicted"/>
<dbReference type="EMBL" id="LXWW01000421">
    <property type="protein sequence ID" value="OAO13354.1"/>
    <property type="molecule type" value="Genomic_DNA"/>
</dbReference>
<name>A0A196SBG9_BLAHN</name>
<gene>
    <name evidence="2" type="ORF">AV274_5029</name>
</gene>
<feature type="compositionally biased region" description="Basic and acidic residues" evidence="1">
    <location>
        <begin position="35"/>
        <end position="46"/>
    </location>
</feature>
<organism evidence="2 3">
    <name type="scientific">Blastocystis sp. subtype 1 (strain ATCC 50177 / NandII)</name>
    <dbReference type="NCBI Taxonomy" id="478820"/>
    <lineage>
        <taxon>Eukaryota</taxon>
        <taxon>Sar</taxon>
        <taxon>Stramenopiles</taxon>
        <taxon>Bigyra</taxon>
        <taxon>Opalozoa</taxon>
        <taxon>Opalinata</taxon>
        <taxon>Blastocystidae</taxon>
        <taxon>Blastocystis</taxon>
    </lineage>
</organism>
<dbReference type="AlphaFoldDB" id="A0A196SBG9"/>
<feature type="compositionally biased region" description="Polar residues" evidence="1">
    <location>
        <begin position="47"/>
        <end position="70"/>
    </location>
</feature>
<feature type="region of interest" description="Disordered" evidence="1">
    <location>
        <begin position="1"/>
        <end position="81"/>
    </location>
</feature>
<reference evidence="2 3" key="1">
    <citation type="submission" date="2016-05" db="EMBL/GenBank/DDBJ databases">
        <title>Nuclear genome of Blastocystis sp. subtype 1 NandII.</title>
        <authorList>
            <person name="Gentekaki E."/>
            <person name="Curtis B."/>
            <person name="Stairs C."/>
            <person name="Eme L."/>
            <person name="Herman E."/>
            <person name="Klimes V."/>
            <person name="Arias M.C."/>
            <person name="Elias M."/>
            <person name="Hilliou F."/>
            <person name="Klute M."/>
            <person name="Malik S.-B."/>
            <person name="Pightling A."/>
            <person name="Rachubinski R."/>
            <person name="Salas D."/>
            <person name="Schlacht A."/>
            <person name="Suga H."/>
            <person name="Archibald J."/>
            <person name="Ball S.G."/>
            <person name="Clark G."/>
            <person name="Dacks J."/>
            <person name="Van Der Giezen M."/>
            <person name="Tsaousis A."/>
            <person name="Roger A."/>
        </authorList>
    </citation>
    <scope>NUCLEOTIDE SEQUENCE [LARGE SCALE GENOMIC DNA]</scope>
    <source>
        <strain evidence="3">ATCC 50177 / NandII</strain>
    </source>
</reference>
<evidence type="ECO:0000313" key="3">
    <source>
        <dbReference type="Proteomes" id="UP000078348"/>
    </source>
</evidence>
<dbReference type="Proteomes" id="UP000078348">
    <property type="component" value="Unassembled WGS sequence"/>
</dbReference>
<comment type="caution">
    <text evidence="2">The sequence shown here is derived from an EMBL/GenBank/DDBJ whole genome shotgun (WGS) entry which is preliminary data.</text>
</comment>